<comment type="caution">
    <text evidence="2">The sequence shown here is derived from an EMBL/GenBank/DDBJ whole genome shotgun (WGS) entry which is preliminary data.</text>
</comment>
<evidence type="ECO:0000313" key="3">
    <source>
        <dbReference type="Proteomes" id="UP000800981"/>
    </source>
</evidence>
<evidence type="ECO:0000313" key="2">
    <source>
        <dbReference type="EMBL" id="NHC16516.1"/>
    </source>
</evidence>
<dbReference type="RefSeq" id="WP_331273196.1">
    <property type="nucleotide sequence ID" value="NZ_JAANNP010000193.1"/>
</dbReference>
<gene>
    <name evidence="2" type="ORF">G9H71_22265</name>
</gene>
<name>A0ABX0H3S7_9ACTN</name>
<dbReference type="Gene3D" id="3.30.559.30">
    <property type="entry name" value="Nonribosomal peptide synthetase, condensation domain"/>
    <property type="match status" value="1"/>
</dbReference>
<evidence type="ECO:0000259" key="1">
    <source>
        <dbReference type="Pfam" id="PF00668"/>
    </source>
</evidence>
<dbReference type="EMBL" id="JAANNP010000193">
    <property type="protein sequence ID" value="NHC16516.1"/>
    <property type="molecule type" value="Genomic_DNA"/>
</dbReference>
<dbReference type="PANTHER" id="PTHR45527:SF1">
    <property type="entry name" value="FATTY ACID SYNTHASE"/>
    <property type="match status" value="1"/>
</dbReference>
<sequence length="454" mass="48424">MSTRIEDILPLTPLQDGLLFHAVYDRDSAAATGRSGSDVYTVQFALDLEGTLDADRLRAAGEALLRRHANLRVAFRQRKSGESVQVVLREAALPWREADLSGLSGDELPAALAREAAYDSRRFDLASAPLVRLTLLRLSPSRSRVVVTNHHLLLDGWSMPLVARDLFALYAAGGDERALPPVTPYRTYLEWLGRQDRDAASAAWKDALAGLEEPTLLAGTPAGGAVLPESLHAELDEELTAALTASARAGGVTLNSLVQAAWGVVLGAATGRSDVVFGATVSGRPPLLDGVESMVGLFITTLPVRVRLRPQDPLLETARHVQGEQSRLGEHFHLGLAEAQRLAGVGPLFDTLTVFENYPLDPAAFELPGTGLRVTDITTQDATHYPVTLVALPGDRLTLRMDVRPDLLGEGVVPALLDRVVRALTSVVASPALPAAGLDLLSAADTAALAAWND</sequence>
<feature type="domain" description="Condensation" evidence="1">
    <location>
        <begin position="6"/>
        <end position="449"/>
    </location>
</feature>
<accession>A0ABX0H3S7</accession>
<dbReference type="CDD" id="cd19543">
    <property type="entry name" value="DCL_NRPS"/>
    <property type="match status" value="1"/>
</dbReference>
<proteinExistence type="predicted"/>
<dbReference type="Gene3D" id="3.30.559.10">
    <property type="entry name" value="Chloramphenicol acetyltransferase-like domain"/>
    <property type="match status" value="1"/>
</dbReference>
<protein>
    <submittedName>
        <fullName evidence="2">Non-ribosomal peptide synthetase</fullName>
    </submittedName>
</protein>
<dbReference type="InterPro" id="IPR023213">
    <property type="entry name" value="CAT-like_dom_sf"/>
</dbReference>
<dbReference type="Pfam" id="PF00668">
    <property type="entry name" value="Condensation"/>
    <property type="match status" value="1"/>
</dbReference>
<keyword evidence="3" id="KW-1185">Reference proteome</keyword>
<dbReference type="Proteomes" id="UP000800981">
    <property type="component" value="Unassembled WGS sequence"/>
</dbReference>
<organism evidence="2 3">
    <name type="scientific">Motilibacter deserti</name>
    <dbReference type="NCBI Taxonomy" id="2714956"/>
    <lineage>
        <taxon>Bacteria</taxon>
        <taxon>Bacillati</taxon>
        <taxon>Actinomycetota</taxon>
        <taxon>Actinomycetes</taxon>
        <taxon>Motilibacterales</taxon>
        <taxon>Motilibacteraceae</taxon>
        <taxon>Motilibacter</taxon>
    </lineage>
</organism>
<dbReference type="PANTHER" id="PTHR45527">
    <property type="entry name" value="NONRIBOSOMAL PEPTIDE SYNTHETASE"/>
    <property type="match status" value="1"/>
</dbReference>
<reference evidence="2 3" key="1">
    <citation type="submission" date="2020-03" db="EMBL/GenBank/DDBJ databases">
        <title>Two novel Motilibacter sp.</title>
        <authorList>
            <person name="Liu S."/>
        </authorList>
    </citation>
    <scope>NUCLEOTIDE SEQUENCE [LARGE SCALE GENOMIC DNA]</scope>
    <source>
        <strain evidence="2 3">E257</strain>
    </source>
</reference>
<dbReference type="InterPro" id="IPR001242">
    <property type="entry name" value="Condensation_dom"/>
</dbReference>
<dbReference type="SUPFAM" id="SSF52777">
    <property type="entry name" value="CoA-dependent acyltransferases"/>
    <property type="match status" value="2"/>
</dbReference>
<feature type="non-terminal residue" evidence="2">
    <location>
        <position position="454"/>
    </location>
</feature>